<dbReference type="AlphaFoldDB" id="A0A7J9DJC0"/>
<reference evidence="2 3" key="1">
    <citation type="journal article" date="2019" name="Genome Biol. Evol.">
        <title>Insights into the evolution of the New World diploid cottons (Gossypium, subgenus Houzingenia) based on genome sequencing.</title>
        <authorList>
            <person name="Grover C.E."/>
            <person name="Arick M.A. 2nd"/>
            <person name="Thrash A."/>
            <person name="Conover J.L."/>
            <person name="Sanders W.S."/>
            <person name="Peterson D.G."/>
            <person name="Frelichowski J.E."/>
            <person name="Scheffler J.A."/>
            <person name="Scheffler B.E."/>
            <person name="Wendel J.F."/>
        </authorList>
    </citation>
    <scope>NUCLEOTIDE SEQUENCE [LARGE SCALE GENOMIC DNA]</scope>
    <source>
        <strain evidence="2">8</strain>
        <tissue evidence="2">Leaf</tissue>
    </source>
</reference>
<dbReference type="InterPro" id="IPR006121">
    <property type="entry name" value="HMA_dom"/>
</dbReference>
<evidence type="ECO:0000313" key="3">
    <source>
        <dbReference type="Proteomes" id="UP000593568"/>
    </source>
</evidence>
<feature type="domain" description="HMA" evidence="1">
    <location>
        <begin position="1"/>
        <end position="42"/>
    </location>
</feature>
<organism evidence="2 3">
    <name type="scientific">Gossypium trilobum</name>
    <dbReference type="NCBI Taxonomy" id="34281"/>
    <lineage>
        <taxon>Eukaryota</taxon>
        <taxon>Viridiplantae</taxon>
        <taxon>Streptophyta</taxon>
        <taxon>Embryophyta</taxon>
        <taxon>Tracheophyta</taxon>
        <taxon>Spermatophyta</taxon>
        <taxon>Magnoliopsida</taxon>
        <taxon>eudicotyledons</taxon>
        <taxon>Gunneridae</taxon>
        <taxon>Pentapetalae</taxon>
        <taxon>rosids</taxon>
        <taxon>malvids</taxon>
        <taxon>Malvales</taxon>
        <taxon>Malvaceae</taxon>
        <taxon>Malvoideae</taxon>
        <taxon>Gossypium</taxon>
    </lineage>
</organism>
<dbReference type="Proteomes" id="UP000593568">
    <property type="component" value="Unassembled WGS sequence"/>
</dbReference>
<sequence>MKGVTSFNIDFEAKKVTIVGEVTPLQVLASVSKVKSAQFWTSDISAAPTTKS</sequence>
<dbReference type="PANTHER" id="PTHR46119">
    <property type="entry name" value="OS08G0405700 PROTEIN"/>
    <property type="match status" value="1"/>
</dbReference>
<comment type="caution">
    <text evidence="2">The sequence shown here is derived from an EMBL/GenBank/DDBJ whole genome shotgun (WGS) entry which is preliminary data.</text>
</comment>
<evidence type="ECO:0000259" key="1">
    <source>
        <dbReference type="PROSITE" id="PS50846"/>
    </source>
</evidence>
<dbReference type="PROSITE" id="PS50846">
    <property type="entry name" value="HMA_2"/>
    <property type="match status" value="1"/>
</dbReference>
<keyword evidence="3" id="KW-1185">Reference proteome</keyword>
<dbReference type="InterPro" id="IPR044526">
    <property type="entry name" value="NAKR1-3"/>
</dbReference>
<dbReference type="GO" id="GO:0046872">
    <property type="term" value="F:metal ion binding"/>
    <property type="evidence" value="ECO:0007669"/>
    <property type="project" value="InterPro"/>
</dbReference>
<name>A0A7J9DJC0_9ROSI</name>
<dbReference type="CDD" id="cd00371">
    <property type="entry name" value="HMA"/>
    <property type="match status" value="1"/>
</dbReference>
<protein>
    <recommendedName>
        <fullName evidence="1">HMA domain-containing protein</fullName>
    </recommendedName>
</protein>
<accession>A0A7J9DJC0</accession>
<proteinExistence type="predicted"/>
<dbReference type="Gene3D" id="3.30.70.100">
    <property type="match status" value="1"/>
</dbReference>
<dbReference type="PANTHER" id="PTHR46119:SF15">
    <property type="entry name" value="PROTEIN SODIUM POTASSIUM ROOT DEFECTIVE 2"/>
    <property type="match status" value="1"/>
</dbReference>
<gene>
    <name evidence="2" type="ORF">Gotri_023383</name>
</gene>
<dbReference type="EMBL" id="JABEZW010000002">
    <property type="protein sequence ID" value="MBA0760654.1"/>
    <property type="molecule type" value="Genomic_DNA"/>
</dbReference>
<evidence type="ECO:0000313" key="2">
    <source>
        <dbReference type="EMBL" id="MBA0760654.1"/>
    </source>
</evidence>